<name>V9ET42_PHYNI</name>
<feature type="region of interest" description="Disordered" evidence="1">
    <location>
        <begin position="1"/>
        <end position="31"/>
    </location>
</feature>
<dbReference type="AlphaFoldDB" id="V9ET42"/>
<feature type="compositionally biased region" description="Basic and acidic residues" evidence="1">
    <location>
        <begin position="1"/>
        <end position="10"/>
    </location>
</feature>
<evidence type="ECO:0000313" key="2">
    <source>
        <dbReference type="EMBL" id="ETI41242.1"/>
    </source>
</evidence>
<sequence length="69" mass="7879">MRLRVEDSLSMRHHQKPQVGKPNPNPVDKNTDSWIMLPHGGTQVLTMLLISQFSPTNINHQQIHDPTSK</sequence>
<evidence type="ECO:0000313" key="3">
    <source>
        <dbReference type="Proteomes" id="UP000018721"/>
    </source>
</evidence>
<comment type="caution">
    <text evidence="2">The sequence shown here is derived from an EMBL/GenBank/DDBJ whole genome shotgun (WGS) entry which is preliminary data.</text>
</comment>
<dbReference type="Proteomes" id="UP000018721">
    <property type="component" value="Unassembled WGS sequence"/>
</dbReference>
<proteinExistence type="predicted"/>
<reference evidence="2 3" key="1">
    <citation type="submission" date="2013-11" db="EMBL/GenBank/DDBJ databases">
        <title>The Genome Sequence of Phytophthora parasitica P1569.</title>
        <authorList>
            <consortium name="The Broad Institute Genomics Platform"/>
            <person name="Russ C."/>
            <person name="Tyler B."/>
            <person name="Panabieres F."/>
            <person name="Shan W."/>
            <person name="Tripathy S."/>
            <person name="Grunwald N."/>
            <person name="Machado M."/>
            <person name="Johnson C.S."/>
            <person name="Arredondo F."/>
            <person name="Hong C."/>
            <person name="Coffey M."/>
            <person name="Young S.K."/>
            <person name="Zeng Q."/>
            <person name="Gargeya S."/>
            <person name="Fitzgerald M."/>
            <person name="Abouelleil A."/>
            <person name="Alvarado L."/>
            <person name="Chapman S.B."/>
            <person name="Gainer-Dewar J."/>
            <person name="Goldberg J."/>
            <person name="Griggs A."/>
            <person name="Gujja S."/>
            <person name="Hansen M."/>
            <person name="Howarth C."/>
            <person name="Imamovic A."/>
            <person name="Ireland A."/>
            <person name="Larimer J."/>
            <person name="McCowan C."/>
            <person name="Murphy C."/>
            <person name="Pearson M."/>
            <person name="Poon T.W."/>
            <person name="Priest M."/>
            <person name="Roberts A."/>
            <person name="Saif S."/>
            <person name="Shea T."/>
            <person name="Sykes S."/>
            <person name="Wortman J."/>
            <person name="Nusbaum C."/>
            <person name="Birren B."/>
        </authorList>
    </citation>
    <scope>NUCLEOTIDE SEQUENCE [LARGE SCALE GENOMIC DNA]</scope>
    <source>
        <strain evidence="2 3">P1569</strain>
    </source>
</reference>
<gene>
    <name evidence="2" type="ORF">F443_13519</name>
</gene>
<keyword evidence="3" id="KW-1185">Reference proteome</keyword>
<dbReference type="HOGENOM" id="CLU_2781440_0_0_1"/>
<dbReference type="EMBL" id="ANIZ01002352">
    <property type="protein sequence ID" value="ETI41242.1"/>
    <property type="molecule type" value="Genomic_DNA"/>
</dbReference>
<accession>V9ET42</accession>
<organism evidence="2 3">
    <name type="scientific">Phytophthora nicotianae P1569</name>
    <dbReference type="NCBI Taxonomy" id="1317065"/>
    <lineage>
        <taxon>Eukaryota</taxon>
        <taxon>Sar</taxon>
        <taxon>Stramenopiles</taxon>
        <taxon>Oomycota</taxon>
        <taxon>Peronosporomycetes</taxon>
        <taxon>Peronosporales</taxon>
        <taxon>Peronosporaceae</taxon>
        <taxon>Phytophthora</taxon>
    </lineage>
</organism>
<protein>
    <submittedName>
        <fullName evidence="2">Uncharacterized protein</fullName>
    </submittedName>
</protein>
<evidence type="ECO:0000256" key="1">
    <source>
        <dbReference type="SAM" id="MobiDB-lite"/>
    </source>
</evidence>